<protein>
    <submittedName>
        <fullName evidence="1">Uncharacterized protein</fullName>
    </submittedName>
</protein>
<sequence length="33" mass="4216">MKNNMNLFKFIQKYLNKLYYYYYNEIISNINTI</sequence>
<accession>A0A6C0KMJ4</accession>
<dbReference type="AlphaFoldDB" id="A0A6C0KMJ4"/>
<name>A0A6C0KMJ4_9ZZZZ</name>
<organism evidence="1">
    <name type="scientific">viral metagenome</name>
    <dbReference type="NCBI Taxonomy" id="1070528"/>
    <lineage>
        <taxon>unclassified sequences</taxon>
        <taxon>metagenomes</taxon>
        <taxon>organismal metagenomes</taxon>
    </lineage>
</organism>
<dbReference type="EMBL" id="MN740916">
    <property type="protein sequence ID" value="QHU17558.1"/>
    <property type="molecule type" value="Genomic_DNA"/>
</dbReference>
<evidence type="ECO:0000313" key="1">
    <source>
        <dbReference type="EMBL" id="QHU17558.1"/>
    </source>
</evidence>
<reference evidence="1" key="1">
    <citation type="journal article" date="2020" name="Nature">
        <title>Giant virus diversity and host interactions through global metagenomics.</title>
        <authorList>
            <person name="Schulz F."/>
            <person name="Roux S."/>
            <person name="Paez-Espino D."/>
            <person name="Jungbluth S."/>
            <person name="Walsh D.A."/>
            <person name="Denef V.J."/>
            <person name="McMahon K.D."/>
            <person name="Konstantinidis K.T."/>
            <person name="Eloe-Fadrosh E.A."/>
            <person name="Kyrpides N.C."/>
            <person name="Woyke T."/>
        </authorList>
    </citation>
    <scope>NUCLEOTIDE SEQUENCE</scope>
    <source>
        <strain evidence="1">GVMAG-S-3300012919-55</strain>
    </source>
</reference>
<proteinExistence type="predicted"/>